<evidence type="ECO:0000313" key="1">
    <source>
        <dbReference type="EMBL" id="KFB70372.1"/>
    </source>
</evidence>
<sequence length="108" mass="11847">MTALLPYIEFEVRAAEAVSLDRLAGWTVVALGTRIWLTEEKGGRDIWLLPGDRHRIAGAGRVVVEAWPAAGADADLPAKIRLAPPAGTFGRRWCLPKFRLSRVASAWI</sequence>
<dbReference type="InterPro" id="IPR021317">
    <property type="entry name" value="DUF2917"/>
</dbReference>
<accession>A0A084Y6M8</accession>
<evidence type="ECO:0008006" key="3">
    <source>
        <dbReference type="Google" id="ProtNLM"/>
    </source>
</evidence>
<proteinExistence type="predicted"/>
<dbReference type="Proteomes" id="UP000020077">
    <property type="component" value="Unassembled WGS sequence"/>
</dbReference>
<name>A0A084Y6M8_9PROT</name>
<dbReference type="AlphaFoldDB" id="A0A084Y6M8"/>
<comment type="caution">
    <text evidence="1">The sequence shown here is derived from an EMBL/GenBank/DDBJ whole genome shotgun (WGS) entry which is preliminary data.</text>
</comment>
<reference evidence="1 2" key="1">
    <citation type="submission" date="2014-02" db="EMBL/GenBank/DDBJ databases">
        <title>Expanding our view of genomic diversity in Candidatus Accumulibacter clades.</title>
        <authorList>
            <person name="Skennerton C.T."/>
            <person name="Barr J.J."/>
            <person name="Slater F.R."/>
            <person name="Bond P.L."/>
            <person name="Tyson G.W."/>
        </authorList>
    </citation>
    <scope>NUCLEOTIDE SEQUENCE [LARGE SCALE GENOMIC DNA]</scope>
    <source>
        <strain evidence="2">BA-91</strain>
    </source>
</reference>
<gene>
    <name evidence="1" type="ORF">AW09_004547</name>
</gene>
<dbReference type="EMBL" id="JDVG02000711">
    <property type="protein sequence ID" value="KFB70372.1"/>
    <property type="molecule type" value="Genomic_DNA"/>
</dbReference>
<evidence type="ECO:0000313" key="2">
    <source>
        <dbReference type="Proteomes" id="UP000020077"/>
    </source>
</evidence>
<organism evidence="1 2">
    <name type="scientific">Candidatus Accumulibacter phosphatis</name>
    <dbReference type="NCBI Taxonomy" id="327160"/>
    <lineage>
        <taxon>Bacteria</taxon>
        <taxon>Pseudomonadati</taxon>
        <taxon>Pseudomonadota</taxon>
        <taxon>Betaproteobacteria</taxon>
        <taxon>Candidatus Accumulibacter</taxon>
    </lineage>
</organism>
<protein>
    <recommendedName>
        <fullName evidence="3">DUF2917 domain-containing protein</fullName>
    </recommendedName>
</protein>
<dbReference type="Pfam" id="PF11142">
    <property type="entry name" value="DUF2917"/>
    <property type="match status" value="1"/>
</dbReference>